<keyword evidence="2" id="KW-1185">Reference proteome</keyword>
<gene>
    <name evidence="1" type="ORF">PIB30_080102</name>
</gene>
<proteinExistence type="predicted"/>
<accession>A0ABU6SRG8</accession>
<sequence>MIRGLTSPLCTEDRAIFKCGEGSPYQKFNFRTFTLAPLQTPKDLSMITQVYATILIGEMKDKSRKVGIRWEPRAFLTRYTRVNERKHDWVRFLFLDSMTCDLLYCVSQLSSSSLNLLWG</sequence>
<name>A0ABU6SRG8_9FABA</name>
<dbReference type="Proteomes" id="UP001341840">
    <property type="component" value="Unassembled WGS sequence"/>
</dbReference>
<evidence type="ECO:0000313" key="1">
    <source>
        <dbReference type="EMBL" id="MED6139041.1"/>
    </source>
</evidence>
<organism evidence="1 2">
    <name type="scientific">Stylosanthes scabra</name>
    <dbReference type="NCBI Taxonomy" id="79078"/>
    <lineage>
        <taxon>Eukaryota</taxon>
        <taxon>Viridiplantae</taxon>
        <taxon>Streptophyta</taxon>
        <taxon>Embryophyta</taxon>
        <taxon>Tracheophyta</taxon>
        <taxon>Spermatophyta</taxon>
        <taxon>Magnoliopsida</taxon>
        <taxon>eudicotyledons</taxon>
        <taxon>Gunneridae</taxon>
        <taxon>Pentapetalae</taxon>
        <taxon>rosids</taxon>
        <taxon>fabids</taxon>
        <taxon>Fabales</taxon>
        <taxon>Fabaceae</taxon>
        <taxon>Papilionoideae</taxon>
        <taxon>50 kb inversion clade</taxon>
        <taxon>dalbergioids sensu lato</taxon>
        <taxon>Dalbergieae</taxon>
        <taxon>Pterocarpus clade</taxon>
        <taxon>Stylosanthes</taxon>
    </lineage>
</organism>
<dbReference type="EMBL" id="JASCZI010061571">
    <property type="protein sequence ID" value="MED6139041.1"/>
    <property type="molecule type" value="Genomic_DNA"/>
</dbReference>
<comment type="caution">
    <text evidence="1">The sequence shown here is derived from an EMBL/GenBank/DDBJ whole genome shotgun (WGS) entry which is preliminary data.</text>
</comment>
<protein>
    <submittedName>
        <fullName evidence="1">Uncharacterized protein</fullName>
    </submittedName>
</protein>
<reference evidence="1 2" key="1">
    <citation type="journal article" date="2023" name="Plants (Basel)">
        <title>Bridging the Gap: Combining Genomics and Transcriptomics Approaches to Understand Stylosanthes scabra, an Orphan Legume from the Brazilian Caatinga.</title>
        <authorList>
            <person name="Ferreira-Neto J.R.C."/>
            <person name="da Silva M.D."/>
            <person name="Binneck E."/>
            <person name="de Melo N.F."/>
            <person name="da Silva R.H."/>
            <person name="de Melo A.L.T.M."/>
            <person name="Pandolfi V."/>
            <person name="Bustamante F.O."/>
            <person name="Brasileiro-Vidal A.C."/>
            <person name="Benko-Iseppon A.M."/>
        </authorList>
    </citation>
    <scope>NUCLEOTIDE SEQUENCE [LARGE SCALE GENOMIC DNA]</scope>
    <source>
        <tissue evidence="1">Leaves</tissue>
    </source>
</reference>
<evidence type="ECO:0000313" key="2">
    <source>
        <dbReference type="Proteomes" id="UP001341840"/>
    </source>
</evidence>